<feature type="signal peptide" evidence="1">
    <location>
        <begin position="1"/>
        <end position="22"/>
    </location>
</feature>
<dbReference type="EMBL" id="LNQN01000002">
    <property type="protein sequence ID" value="KSU83108.1"/>
    <property type="molecule type" value="Genomic_DNA"/>
</dbReference>
<evidence type="ECO:0000313" key="2">
    <source>
        <dbReference type="EMBL" id="KSU83108.1"/>
    </source>
</evidence>
<sequence>MLPKKRANLLMTASLLTGSVLGTGMISFNDTAHAASATASDQSTAKKEAAEKLNTIYYSAYCENAR</sequence>
<keyword evidence="1" id="KW-0732">Signal</keyword>
<dbReference type="AlphaFoldDB" id="A0A0V8J857"/>
<evidence type="ECO:0000313" key="3">
    <source>
        <dbReference type="Proteomes" id="UP000054099"/>
    </source>
</evidence>
<dbReference type="Proteomes" id="UP000054099">
    <property type="component" value="Unassembled WGS sequence"/>
</dbReference>
<dbReference type="RefSeq" id="WP_061971905.1">
    <property type="nucleotide sequence ID" value="NZ_FMAV01000002.1"/>
</dbReference>
<accession>A0A0V8J857</accession>
<comment type="caution">
    <text evidence="2">The sequence shown here is derived from an EMBL/GenBank/DDBJ whole genome shotgun (WGS) entry which is preliminary data.</text>
</comment>
<protein>
    <submittedName>
        <fullName evidence="2">Uncharacterized protein</fullName>
    </submittedName>
</protein>
<keyword evidence="3" id="KW-1185">Reference proteome</keyword>
<organism evidence="2 3">
    <name type="scientific">Fictibacillus enclensis</name>
    <dbReference type="NCBI Taxonomy" id="1017270"/>
    <lineage>
        <taxon>Bacteria</taxon>
        <taxon>Bacillati</taxon>
        <taxon>Bacillota</taxon>
        <taxon>Bacilli</taxon>
        <taxon>Bacillales</taxon>
        <taxon>Fictibacillaceae</taxon>
        <taxon>Fictibacillus</taxon>
    </lineage>
</organism>
<feature type="chain" id="PRO_5038967852" evidence="1">
    <location>
        <begin position="23"/>
        <end position="66"/>
    </location>
</feature>
<name>A0A0V8J857_9BACL</name>
<reference evidence="2 3" key="1">
    <citation type="journal article" date="2014" name="Antonie Van Leeuwenhoek">
        <title>Fictibacillus enclensis sp. nov., isolated from marine sediment.</title>
        <authorList>
            <person name="Dastager S.G."/>
            <person name="Mawlankar R."/>
            <person name="Srinivasan K."/>
            <person name="Tang S.K."/>
            <person name="Lee J.C."/>
            <person name="Ramana V.V."/>
            <person name="Shouche Y.S."/>
        </authorList>
    </citation>
    <scope>NUCLEOTIDE SEQUENCE [LARGE SCALE GENOMIC DNA]</scope>
    <source>
        <strain evidence="2 3">NIO-1003</strain>
    </source>
</reference>
<evidence type="ECO:0000256" key="1">
    <source>
        <dbReference type="SAM" id="SignalP"/>
    </source>
</evidence>
<proteinExistence type="predicted"/>
<gene>
    <name evidence="2" type="ORF">AS030_11000</name>
</gene>